<sequence length="718" mass="78261">MQEPEVASFSLLSPSVNTAELFPMFTICNCISDAAESANGPRYCAKDKYTKCMYELRCLPLAQKEPRKIAPSSTDRGARTEEDTNANDAFLLAQQERLEALVSASHRRDLPLSIALPVDAYVRQLPSSGERFVVSLSAFTGLSLGDVIRSGWRLIEEADFEDILSCVEEYGSVCMQLPPHCNLSFSSILRQLNVRTGAAETNHRSRWVIGDWLLAPHSGEQRQPEEVVSDLEWLLHSTFSKLNVLCEADGTVLREDVLESRINDTIERIRLGLATGVWCRSRALVVNSQIYNSSVCSSPLAAEEEPSPHVESTDAPTHLVDLVSKHQQSLRREQRIIHNSRKQKVVSASGSGLRSSSSGKSVEGLSVSVSSARRANDQDLEDSERPMYFPDFGNSVTASEALTKISPTPGRGWQSPEMQENKLCVLTRLAELIDTASQRDAENRRNEDVASKIHRDALYSMLLRSSFGLARRWKSSNGVRSPSSGSQPLLSSRYPAASTSAGEKATLKAVRGSAGNGGPAAVPSFIEATPPLAKCSSPRTRQVVPRFSSPTFPKDLPPSQKQAPHSASRIASVINNVSPNKPRQRGHQLSNTAVNTVTSHNTNGANKRVESSVTQSVRTFATATSARERPSFLRPVRPVATPRAAPACKPPAINLKKAASGRRTFVPTPAQTARSNKPTQMGDSRLNGFERISANAPGRVSNSRRTRSCGGTVRTRVS</sequence>
<evidence type="ECO:0000313" key="3">
    <source>
        <dbReference type="Proteomes" id="UP000195570"/>
    </source>
</evidence>
<dbReference type="GeneID" id="92374925"/>
<dbReference type="Proteomes" id="UP000195570">
    <property type="component" value="Unassembled WGS sequence"/>
</dbReference>
<comment type="caution">
    <text evidence="2">The sequence shown here is derived from an EMBL/GenBank/DDBJ whole genome shotgun (WGS) entry which is preliminary data.</text>
</comment>
<dbReference type="EMBL" id="CZPT02001211">
    <property type="protein sequence ID" value="SCU69419.1"/>
    <property type="molecule type" value="Genomic_DNA"/>
</dbReference>
<protein>
    <submittedName>
        <fullName evidence="2">Uncharacterized protein</fullName>
    </submittedName>
</protein>
<feature type="region of interest" description="Disordered" evidence="1">
    <location>
        <begin position="474"/>
        <end position="501"/>
    </location>
</feature>
<dbReference type="VEuPathDB" id="TriTrypDB:TEOVI_000098500"/>
<organism evidence="2 3">
    <name type="scientific">Trypanosoma equiperdum</name>
    <dbReference type="NCBI Taxonomy" id="5694"/>
    <lineage>
        <taxon>Eukaryota</taxon>
        <taxon>Discoba</taxon>
        <taxon>Euglenozoa</taxon>
        <taxon>Kinetoplastea</taxon>
        <taxon>Metakinetoplastina</taxon>
        <taxon>Trypanosomatida</taxon>
        <taxon>Trypanosomatidae</taxon>
        <taxon>Trypanosoma</taxon>
    </lineage>
</organism>
<feature type="region of interest" description="Disordered" evidence="1">
    <location>
        <begin position="667"/>
        <end position="686"/>
    </location>
</feature>
<feature type="region of interest" description="Disordered" evidence="1">
    <location>
        <begin position="331"/>
        <end position="390"/>
    </location>
</feature>
<gene>
    <name evidence="2" type="ORF">TEOVI_000098500</name>
</gene>
<evidence type="ECO:0000313" key="2">
    <source>
        <dbReference type="EMBL" id="SCU69419.1"/>
    </source>
</evidence>
<feature type="compositionally biased region" description="Low complexity" evidence="1">
    <location>
        <begin position="475"/>
        <end position="492"/>
    </location>
</feature>
<keyword evidence="3" id="KW-1185">Reference proteome</keyword>
<evidence type="ECO:0000256" key="1">
    <source>
        <dbReference type="SAM" id="MobiDB-lite"/>
    </source>
</evidence>
<feature type="compositionally biased region" description="Low complexity" evidence="1">
    <location>
        <begin position="345"/>
        <end position="371"/>
    </location>
</feature>
<dbReference type="AlphaFoldDB" id="A0A1G4IBU0"/>
<accession>A0A1G4IBU0</accession>
<reference evidence="2" key="1">
    <citation type="submission" date="2016-09" db="EMBL/GenBank/DDBJ databases">
        <authorList>
            <person name="Hebert L."/>
            <person name="Moumen B."/>
        </authorList>
    </citation>
    <scope>NUCLEOTIDE SEQUENCE [LARGE SCALE GENOMIC DNA]</scope>
    <source>
        <strain evidence="2">OVI</strain>
    </source>
</reference>
<name>A0A1G4IBU0_TRYEQ</name>
<feature type="region of interest" description="Disordered" evidence="1">
    <location>
        <begin position="531"/>
        <end position="567"/>
    </location>
</feature>
<dbReference type="RefSeq" id="XP_067080397.1">
    <property type="nucleotide sequence ID" value="XM_067224296.1"/>
</dbReference>
<proteinExistence type="predicted"/>
<feature type="compositionally biased region" description="Polar residues" evidence="1">
    <location>
        <begin position="669"/>
        <end position="682"/>
    </location>
</feature>
<feature type="region of interest" description="Disordered" evidence="1">
    <location>
        <begin position="692"/>
        <end position="718"/>
    </location>
</feature>